<reference evidence="4" key="1">
    <citation type="submission" date="2018-12" db="EMBL/GenBank/DDBJ databases">
        <authorList>
            <person name="Sun L."/>
            <person name="Chen Z."/>
        </authorList>
    </citation>
    <scope>NUCLEOTIDE SEQUENCE [LARGE SCALE GENOMIC DNA]</scope>
    <source>
        <strain evidence="4">3-2-2</strain>
    </source>
</reference>
<keyword evidence="5" id="KW-1185">Reference proteome</keyword>
<dbReference type="PROSITE" id="PS51781">
    <property type="entry name" value="SH3B"/>
    <property type="match status" value="3"/>
</dbReference>
<dbReference type="CDD" id="cd02696">
    <property type="entry name" value="MurNAc-LAA"/>
    <property type="match status" value="1"/>
</dbReference>
<feature type="domain" description="SH3b" evidence="3">
    <location>
        <begin position="32"/>
        <end position="94"/>
    </location>
</feature>
<dbReference type="PROSITE" id="PS51257">
    <property type="entry name" value="PROKAR_LIPOPROTEIN"/>
    <property type="match status" value="1"/>
</dbReference>
<dbReference type="Pfam" id="PF08239">
    <property type="entry name" value="SH3_3"/>
    <property type="match status" value="3"/>
</dbReference>
<dbReference type="InterPro" id="IPR017293">
    <property type="entry name" value="N-acetylmuramoyl-L-ala_amidase"/>
</dbReference>
<dbReference type="GO" id="GO:0030288">
    <property type="term" value="C:outer membrane-bounded periplasmic space"/>
    <property type="evidence" value="ECO:0007669"/>
    <property type="project" value="TreeGrafter"/>
</dbReference>
<accession>A0A429Y3V2</accession>
<dbReference type="SUPFAM" id="SSF53187">
    <property type="entry name" value="Zn-dependent exopeptidases"/>
    <property type="match status" value="1"/>
</dbReference>
<dbReference type="InterPro" id="IPR003646">
    <property type="entry name" value="SH3-like_bac-type"/>
</dbReference>
<protein>
    <submittedName>
        <fullName evidence="4">N-acetylmuramoyl-L-alanine amidase</fullName>
    </submittedName>
</protein>
<dbReference type="AlphaFoldDB" id="A0A429Y3V2"/>
<name>A0A429Y3V2_9BACI</name>
<organism evidence="4 5">
    <name type="scientific">Siminovitchia acidinfaciens</name>
    <dbReference type="NCBI Taxonomy" id="2321395"/>
    <lineage>
        <taxon>Bacteria</taxon>
        <taxon>Bacillati</taxon>
        <taxon>Bacillota</taxon>
        <taxon>Bacilli</taxon>
        <taxon>Bacillales</taxon>
        <taxon>Bacillaceae</taxon>
        <taxon>Siminovitchia</taxon>
    </lineage>
</organism>
<evidence type="ECO:0000256" key="1">
    <source>
        <dbReference type="ARBA" id="ARBA00022801"/>
    </source>
</evidence>
<comment type="caution">
    <text evidence="4">The sequence shown here is derived from an EMBL/GenBank/DDBJ whole genome shotgun (WGS) entry which is preliminary data.</text>
</comment>
<evidence type="ECO:0000313" key="4">
    <source>
        <dbReference type="EMBL" id="RST76029.1"/>
    </source>
</evidence>
<dbReference type="PANTHER" id="PTHR30404">
    <property type="entry name" value="N-ACETYLMURAMOYL-L-ALANINE AMIDASE"/>
    <property type="match status" value="1"/>
</dbReference>
<sequence>MDVGKKELLVILALIFIIIGCSKDPSSNTAESGSATVTGEVVNVREKPGTSYSIITQIKKGETYPIIKEKNDWYEVELPSGKTGWIAGWLASKDSNSEPSIEGTITVHNLNVRSEPSTESDILGKLDIDSKVKIVEESNGWSKILFDSETAWVSSQYVDKKAASQDRKNNDQVNIMILHDNSNIRKKPDIKSNIVGQAFAGEVYEIIDQKNDWIRVRTEKGKKGYIASWVVSMTDRPAGIRKTGKGISGKLIVIDAGHGGNDQGAAGANGALEKDLTMKTAKLLEKKLKKTGAIVMMTRTGDKYVPLYNRTNTAAENGADAFISLHYDSIDDASASGYTTYYYYSYEKRLADTVHSHLSKSIKLKDRGTQFGNYYVLRENTQPAVLLELGYLSNIDEEKTIKRNKYREKVTDAIVKGLEDYFER</sequence>
<dbReference type="GO" id="GO:0071555">
    <property type="term" value="P:cell wall organization"/>
    <property type="evidence" value="ECO:0007669"/>
    <property type="project" value="UniProtKB-KW"/>
</dbReference>
<dbReference type="EMBL" id="QYTV02000002">
    <property type="protein sequence ID" value="RST76029.1"/>
    <property type="molecule type" value="Genomic_DNA"/>
</dbReference>
<evidence type="ECO:0000256" key="2">
    <source>
        <dbReference type="ARBA" id="ARBA00023316"/>
    </source>
</evidence>
<keyword evidence="2" id="KW-0961">Cell wall biogenesis/degradation</keyword>
<keyword evidence="1" id="KW-0378">Hydrolase</keyword>
<dbReference type="SMART" id="SM00646">
    <property type="entry name" value="Ami_3"/>
    <property type="match status" value="1"/>
</dbReference>
<feature type="domain" description="SH3b" evidence="3">
    <location>
        <begin position="100"/>
        <end position="162"/>
    </location>
</feature>
<dbReference type="PIRSF" id="PIRSF037846">
    <property type="entry name" value="Autolysin_YrvJ_prd"/>
    <property type="match status" value="1"/>
</dbReference>
<gene>
    <name evidence="4" type="ORF">D4T97_004345</name>
</gene>
<proteinExistence type="predicted"/>
<dbReference type="GO" id="GO:0008745">
    <property type="term" value="F:N-acetylmuramoyl-L-alanine amidase activity"/>
    <property type="evidence" value="ECO:0007669"/>
    <property type="project" value="InterPro"/>
</dbReference>
<evidence type="ECO:0000259" key="3">
    <source>
        <dbReference type="PROSITE" id="PS51781"/>
    </source>
</evidence>
<dbReference type="OrthoDB" id="9806267at2"/>
<dbReference type="InterPro" id="IPR002508">
    <property type="entry name" value="MurNAc-LAA_cat"/>
</dbReference>
<dbReference type="Pfam" id="PF01520">
    <property type="entry name" value="Amidase_3"/>
    <property type="match status" value="1"/>
</dbReference>
<dbReference type="InterPro" id="IPR050695">
    <property type="entry name" value="N-acetylmuramoyl_amidase_3"/>
</dbReference>
<dbReference type="GO" id="GO:0009253">
    <property type="term" value="P:peptidoglycan catabolic process"/>
    <property type="evidence" value="ECO:0007669"/>
    <property type="project" value="InterPro"/>
</dbReference>
<dbReference type="Proteomes" id="UP000287156">
    <property type="component" value="Unassembled WGS sequence"/>
</dbReference>
<dbReference type="Gene3D" id="2.30.30.40">
    <property type="entry name" value="SH3 Domains"/>
    <property type="match status" value="3"/>
</dbReference>
<dbReference type="Gene3D" id="3.40.630.40">
    <property type="entry name" value="Zn-dependent exopeptidases"/>
    <property type="match status" value="1"/>
</dbReference>
<dbReference type="SMART" id="SM00287">
    <property type="entry name" value="SH3b"/>
    <property type="match status" value="3"/>
</dbReference>
<evidence type="ECO:0000313" key="5">
    <source>
        <dbReference type="Proteomes" id="UP000287156"/>
    </source>
</evidence>
<feature type="domain" description="SH3b" evidence="3">
    <location>
        <begin position="168"/>
        <end position="235"/>
    </location>
</feature>
<dbReference type="PANTHER" id="PTHR30404:SF7">
    <property type="entry name" value="CELL WALL AMIDASE LYTH-RELATED"/>
    <property type="match status" value="1"/>
</dbReference>